<comment type="caution">
    <text evidence="2">The sequence shown here is derived from an EMBL/GenBank/DDBJ whole genome shotgun (WGS) entry which is preliminary data.</text>
</comment>
<feature type="compositionally biased region" description="Basic and acidic residues" evidence="1">
    <location>
        <begin position="234"/>
        <end position="244"/>
    </location>
</feature>
<reference evidence="2 3" key="1">
    <citation type="submission" date="2023-02" db="EMBL/GenBank/DDBJ databases">
        <title>LHISI_Scaffold_Assembly.</title>
        <authorList>
            <person name="Stuart O.P."/>
            <person name="Cleave R."/>
            <person name="Magrath M.J.L."/>
            <person name="Mikheyev A.S."/>
        </authorList>
    </citation>
    <scope>NUCLEOTIDE SEQUENCE [LARGE SCALE GENOMIC DNA]</scope>
    <source>
        <strain evidence="2">Daus_M_001</strain>
        <tissue evidence="2">Leg muscle</tissue>
    </source>
</reference>
<name>A0ABQ9GDX7_9NEOP</name>
<feature type="region of interest" description="Disordered" evidence="1">
    <location>
        <begin position="194"/>
        <end position="301"/>
    </location>
</feature>
<proteinExistence type="predicted"/>
<evidence type="ECO:0000256" key="1">
    <source>
        <dbReference type="SAM" id="MobiDB-lite"/>
    </source>
</evidence>
<dbReference type="Proteomes" id="UP001159363">
    <property type="component" value="Chromosome 12"/>
</dbReference>
<accession>A0ABQ9GDX7</accession>
<organism evidence="2 3">
    <name type="scientific">Dryococelus australis</name>
    <dbReference type="NCBI Taxonomy" id="614101"/>
    <lineage>
        <taxon>Eukaryota</taxon>
        <taxon>Metazoa</taxon>
        <taxon>Ecdysozoa</taxon>
        <taxon>Arthropoda</taxon>
        <taxon>Hexapoda</taxon>
        <taxon>Insecta</taxon>
        <taxon>Pterygota</taxon>
        <taxon>Neoptera</taxon>
        <taxon>Polyneoptera</taxon>
        <taxon>Phasmatodea</taxon>
        <taxon>Verophasmatodea</taxon>
        <taxon>Anareolatae</taxon>
        <taxon>Phasmatidae</taxon>
        <taxon>Eurycanthinae</taxon>
        <taxon>Dryococelus</taxon>
    </lineage>
</organism>
<protein>
    <submittedName>
        <fullName evidence="2">Uncharacterized protein</fullName>
    </submittedName>
</protein>
<gene>
    <name evidence="2" type="ORF">PR048_029633</name>
</gene>
<keyword evidence="3" id="KW-1185">Reference proteome</keyword>
<sequence>MCSGQTPRFAYGRGSTERGAAVARAIPSGTAVVQSDYSPLTWTNPGSIPGEVAPTVPHVGIAPDDASDGRAFPGISHLSRPSIPAVLHTHLISEPRSLVYTCPKAPIRLSCSVFGLACRGDEALGTCVFVALIALLLMTCTEFVRTVAETCWAVAPRSEASRRGGVCGVTRGKLELGREKGGRWVREYIRGCCEDTLPPSPPPPHTQRSPSGHRDGETRLRSTQVGEALTSAEWRSEVSMEQRRNARAGGKLEIPEKTHRPAASIAKIPTCENPEATPPGIELVSPRWQLSSTLAAGPPRP</sequence>
<evidence type="ECO:0000313" key="2">
    <source>
        <dbReference type="EMBL" id="KAJ8870610.1"/>
    </source>
</evidence>
<dbReference type="EMBL" id="JARBHB010000013">
    <property type="protein sequence ID" value="KAJ8870610.1"/>
    <property type="molecule type" value="Genomic_DNA"/>
</dbReference>
<evidence type="ECO:0000313" key="3">
    <source>
        <dbReference type="Proteomes" id="UP001159363"/>
    </source>
</evidence>